<keyword evidence="11 12" id="KW-0472">Membrane</keyword>
<evidence type="ECO:0000256" key="6">
    <source>
        <dbReference type="ARBA" id="ARBA00022741"/>
    </source>
</evidence>
<evidence type="ECO:0000256" key="12">
    <source>
        <dbReference type="SAM" id="Phobius"/>
    </source>
</evidence>
<dbReference type="CDD" id="cd06225">
    <property type="entry name" value="HAMP"/>
    <property type="match status" value="1"/>
</dbReference>
<keyword evidence="15" id="KW-1185">Reference proteome</keyword>
<dbReference type="RefSeq" id="WP_209877501.1">
    <property type="nucleotide sequence ID" value="NZ_JAGGLV010000020.1"/>
</dbReference>
<evidence type="ECO:0000256" key="8">
    <source>
        <dbReference type="ARBA" id="ARBA00022840"/>
    </source>
</evidence>
<organism evidence="14 15">
    <name type="scientific">Paenibacillus silagei</name>
    <dbReference type="NCBI Taxonomy" id="1670801"/>
    <lineage>
        <taxon>Bacteria</taxon>
        <taxon>Bacillati</taxon>
        <taxon>Bacillota</taxon>
        <taxon>Bacilli</taxon>
        <taxon>Bacillales</taxon>
        <taxon>Paenibacillaceae</taxon>
        <taxon>Paenibacillus</taxon>
    </lineage>
</organism>
<dbReference type="PANTHER" id="PTHR34220:SF11">
    <property type="entry name" value="SENSOR PROTEIN KINASE HPTS"/>
    <property type="match status" value="1"/>
</dbReference>
<sequence>MIRTNSIVFKFALQMTVILAILLSILVLSNIYSLEVVRSNALTSSRNTLALYQANIHNNFNNFSKDLIEVFDHNVDTAVNSAGMDENSRYFKVQQLKNSLQAKIAGDNSSDGMFIRLSDELVLEQFNRRIQSEDKLALVDFINMHKFSTAPAEHSGEWKVFQIRGESYLFKYITYSGVSFGTLVKADTLLAMVDRGGNDKNRYVLSDSEGMILAANNISLNEGDTTLKSLSRQYQRDYLIVSEPIGEFGQMTQMVAKGSLFSGLKLIQWGIALLAVLSVIVVPLVLRFLTRDVLRPILELVKAAKAVEQGQLEYQIPQNTPYSLEFLKLFHALESMVSEIKDLKIQSYEEQIEISRAEIKYLQMQIRPHFFLNAISTITSLTYQNKNEEIRRLIHCLSEHLRYMFRGGLMEVTMEEEIRHTENYIRMQEIRYPEQIFFMIEMQEEARQVPVPQFMIQTFVENTFKHAMFVQELLSIFIRVRMELRDDSPFVSIVIEDNGAGFASEWLDQPEREEAGEDGGRVGIANIRKTLRLLYKREDLLKLSNIETTGARVELWIPVKPLEWGQPGLEGG</sequence>
<dbReference type="PROSITE" id="PS50885">
    <property type="entry name" value="HAMP"/>
    <property type="match status" value="1"/>
</dbReference>
<dbReference type="InterPro" id="IPR036890">
    <property type="entry name" value="HATPase_C_sf"/>
</dbReference>
<keyword evidence="4" id="KW-0808">Transferase</keyword>
<dbReference type="GO" id="GO:0016301">
    <property type="term" value="F:kinase activity"/>
    <property type="evidence" value="ECO:0007669"/>
    <property type="project" value="UniProtKB-KW"/>
</dbReference>
<evidence type="ECO:0000256" key="5">
    <source>
        <dbReference type="ARBA" id="ARBA00022692"/>
    </source>
</evidence>
<keyword evidence="10" id="KW-0902">Two-component regulatory system</keyword>
<feature type="transmembrane region" description="Helical" evidence="12">
    <location>
        <begin position="266"/>
        <end position="286"/>
    </location>
</feature>
<comment type="caution">
    <text evidence="14">The sequence shown here is derived from an EMBL/GenBank/DDBJ whole genome shotgun (WGS) entry which is preliminary data.</text>
</comment>
<dbReference type="InterPro" id="IPR003660">
    <property type="entry name" value="HAMP_dom"/>
</dbReference>
<evidence type="ECO:0000256" key="2">
    <source>
        <dbReference type="ARBA" id="ARBA00022475"/>
    </source>
</evidence>
<dbReference type="Gene3D" id="3.30.565.10">
    <property type="entry name" value="Histidine kinase-like ATPase, C-terminal domain"/>
    <property type="match status" value="1"/>
</dbReference>
<reference evidence="14 15" key="1">
    <citation type="submission" date="2021-03" db="EMBL/GenBank/DDBJ databases">
        <title>Genomic Encyclopedia of Type Strains, Phase IV (KMG-IV): sequencing the most valuable type-strain genomes for metagenomic binning, comparative biology and taxonomic classification.</title>
        <authorList>
            <person name="Goeker M."/>
        </authorList>
    </citation>
    <scope>NUCLEOTIDE SEQUENCE [LARGE SCALE GENOMIC DNA]</scope>
    <source>
        <strain evidence="14 15">DSM 101953</strain>
    </source>
</reference>
<dbReference type="Pfam" id="PF00672">
    <property type="entry name" value="HAMP"/>
    <property type="match status" value="1"/>
</dbReference>
<proteinExistence type="predicted"/>
<keyword evidence="9 12" id="KW-1133">Transmembrane helix</keyword>
<comment type="subcellular location">
    <subcellularLocation>
        <location evidence="1">Cell membrane</location>
        <topology evidence="1">Multi-pass membrane protein</topology>
    </subcellularLocation>
</comment>
<keyword evidence="7 14" id="KW-0418">Kinase</keyword>
<dbReference type="Pfam" id="PF06580">
    <property type="entry name" value="His_kinase"/>
    <property type="match status" value="1"/>
</dbReference>
<keyword evidence="6" id="KW-0547">Nucleotide-binding</keyword>
<accession>A0ABS4NZT5</accession>
<keyword evidence="5 12" id="KW-0812">Transmembrane</keyword>
<keyword evidence="8" id="KW-0067">ATP-binding</keyword>
<evidence type="ECO:0000256" key="3">
    <source>
        <dbReference type="ARBA" id="ARBA00022553"/>
    </source>
</evidence>
<evidence type="ECO:0000256" key="7">
    <source>
        <dbReference type="ARBA" id="ARBA00022777"/>
    </source>
</evidence>
<evidence type="ECO:0000256" key="10">
    <source>
        <dbReference type="ARBA" id="ARBA00023012"/>
    </source>
</evidence>
<evidence type="ECO:0000313" key="15">
    <source>
        <dbReference type="Proteomes" id="UP000773462"/>
    </source>
</evidence>
<evidence type="ECO:0000256" key="4">
    <source>
        <dbReference type="ARBA" id="ARBA00022679"/>
    </source>
</evidence>
<dbReference type="Proteomes" id="UP000773462">
    <property type="component" value="Unassembled WGS sequence"/>
</dbReference>
<dbReference type="InterPro" id="IPR050640">
    <property type="entry name" value="Bact_2-comp_sensor_kinase"/>
</dbReference>
<protein>
    <submittedName>
        <fullName evidence="14">Sensor histidine kinase YesM</fullName>
    </submittedName>
</protein>
<evidence type="ECO:0000256" key="1">
    <source>
        <dbReference type="ARBA" id="ARBA00004651"/>
    </source>
</evidence>
<dbReference type="SUPFAM" id="SSF55874">
    <property type="entry name" value="ATPase domain of HSP90 chaperone/DNA topoisomerase II/histidine kinase"/>
    <property type="match status" value="1"/>
</dbReference>
<keyword evidence="2" id="KW-1003">Cell membrane</keyword>
<feature type="domain" description="HAMP" evidence="13">
    <location>
        <begin position="291"/>
        <end position="345"/>
    </location>
</feature>
<dbReference type="SMART" id="SM00304">
    <property type="entry name" value="HAMP"/>
    <property type="match status" value="1"/>
</dbReference>
<dbReference type="Gene3D" id="6.10.340.10">
    <property type="match status" value="1"/>
</dbReference>
<evidence type="ECO:0000313" key="14">
    <source>
        <dbReference type="EMBL" id="MBP2114777.1"/>
    </source>
</evidence>
<dbReference type="EMBL" id="JAGGLV010000020">
    <property type="protein sequence ID" value="MBP2114777.1"/>
    <property type="molecule type" value="Genomic_DNA"/>
</dbReference>
<dbReference type="InterPro" id="IPR010559">
    <property type="entry name" value="Sig_transdc_His_kin_internal"/>
</dbReference>
<evidence type="ECO:0000256" key="11">
    <source>
        <dbReference type="ARBA" id="ARBA00023136"/>
    </source>
</evidence>
<evidence type="ECO:0000259" key="13">
    <source>
        <dbReference type="PROSITE" id="PS50885"/>
    </source>
</evidence>
<evidence type="ECO:0000256" key="9">
    <source>
        <dbReference type="ARBA" id="ARBA00022989"/>
    </source>
</evidence>
<keyword evidence="3" id="KW-0597">Phosphoprotein</keyword>
<dbReference type="PANTHER" id="PTHR34220">
    <property type="entry name" value="SENSOR HISTIDINE KINASE YPDA"/>
    <property type="match status" value="1"/>
</dbReference>
<name>A0ABS4NZT5_9BACL</name>
<gene>
    <name evidence="14" type="ORF">J2Z70_004961</name>
</gene>